<dbReference type="GO" id="GO:0009736">
    <property type="term" value="P:cytokinin-activated signaling pathway"/>
    <property type="evidence" value="ECO:0007669"/>
    <property type="project" value="TreeGrafter"/>
</dbReference>
<dbReference type="GO" id="GO:0003700">
    <property type="term" value="F:DNA-binding transcription factor activity"/>
    <property type="evidence" value="ECO:0007669"/>
    <property type="project" value="TreeGrafter"/>
</dbReference>
<keyword evidence="1" id="KW-0863">Zinc-finger</keyword>
<dbReference type="AlphaFoldDB" id="A0A2N9HFV3"/>
<keyword evidence="1" id="KW-0479">Metal-binding</keyword>
<proteinExistence type="predicted"/>
<reference evidence="4" key="1">
    <citation type="submission" date="2018-02" db="EMBL/GenBank/DDBJ databases">
        <authorList>
            <person name="Cohen D.B."/>
            <person name="Kent A.D."/>
        </authorList>
    </citation>
    <scope>NUCLEOTIDE SEQUENCE</scope>
</reference>
<dbReference type="Gene3D" id="3.30.160.60">
    <property type="entry name" value="Classic Zinc Finger"/>
    <property type="match status" value="1"/>
</dbReference>
<evidence type="ECO:0000256" key="1">
    <source>
        <dbReference type="PROSITE-ProRule" id="PRU00042"/>
    </source>
</evidence>
<evidence type="ECO:0000259" key="3">
    <source>
        <dbReference type="PROSITE" id="PS50157"/>
    </source>
</evidence>
<protein>
    <recommendedName>
        <fullName evidence="3">C2H2-type domain-containing protein</fullName>
    </recommendedName>
</protein>
<dbReference type="InterPro" id="IPR036236">
    <property type="entry name" value="Znf_C2H2_sf"/>
</dbReference>
<dbReference type="SUPFAM" id="SSF57667">
    <property type="entry name" value="beta-beta-alpha zinc fingers"/>
    <property type="match status" value="1"/>
</dbReference>
<gene>
    <name evidence="4" type="ORF">FSB_LOCUS38495</name>
</gene>
<evidence type="ECO:0000313" key="4">
    <source>
        <dbReference type="EMBL" id="SPD10613.1"/>
    </source>
</evidence>
<dbReference type="EMBL" id="OIVN01003347">
    <property type="protein sequence ID" value="SPD10613.1"/>
    <property type="molecule type" value="Genomic_DNA"/>
</dbReference>
<evidence type="ECO:0000256" key="2">
    <source>
        <dbReference type="SAM" id="MobiDB-lite"/>
    </source>
</evidence>
<keyword evidence="1" id="KW-0862">Zinc</keyword>
<dbReference type="GO" id="GO:0000976">
    <property type="term" value="F:transcription cis-regulatory region binding"/>
    <property type="evidence" value="ECO:0007669"/>
    <property type="project" value="TreeGrafter"/>
</dbReference>
<dbReference type="PROSITE" id="PS00028">
    <property type="entry name" value="ZINC_FINGER_C2H2_1"/>
    <property type="match status" value="1"/>
</dbReference>
<feature type="region of interest" description="Disordered" evidence="2">
    <location>
        <begin position="1"/>
        <end position="23"/>
    </location>
</feature>
<dbReference type="InterPro" id="IPR044299">
    <property type="entry name" value="GIS3/ZFP5/ZFP6"/>
</dbReference>
<dbReference type="InterPro" id="IPR013087">
    <property type="entry name" value="Znf_C2H2_type"/>
</dbReference>
<dbReference type="PANTHER" id="PTHR46353">
    <property type="entry name" value="ZINC FINGER PROTEIN 5"/>
    <property type="match status" value="1"/>
</dbReference>
<accession>A0A2N9HFV3</accession>
<feature type="domain" description="C2H2-type" evidence="3">
    <location>
        <begin position="52"/>
        <end position="79"/>
    </location>
</feature>
<dbReference type="PROSITE" id="PS50157">
    <property type="entry name" value="ZINC_FINGER_C2H2_2"/>
    <property type="match status" value="1"/>
</dbReference>
<dbReference type="GO" id="GO:0009740">
    <property type="term" value="P:gibberellic acid mediated signaling pathway"/>
    <property type="evidence" value="ECO:0007669"/>
    <property type="project" value="TreeGrafter"/>
</dbReference>
<dbReference type="GO" id="GO:0005634">
    <property type="term" value="C:nucleus"/>
    <property type="evidence" value="ECO:0007669"/>
    <property type="project" value="TreeGrafter"/>
</dbReference>
<dbReference type="GO" id="GO:0010090">
    <property type="term" value="P:trichome morphogenesis"/>
    <property type="evidence" value="ECO:0007669"/>
    <property type="project" value="InterPro"/>
</dbReference>
<organism evidence="4">
    <name type="scientific">Fagus sylvatica</name>
    <name type="common">Beechnut</name>
    <dbReference type="NCBI Taxonomy" id="28930"/>
    <lineage>
        <taxon>Eukaryota</taxon>
        <taxon>Viridiplantae</taxon>
        <taxon>Streptophyta</taxon>
        <taxon>Embryophyta</taxon>
        <taxon>Tracheophyta</taxon>
        <taxon>Spermatophyta</taxon>
        <taxon>Magnoliopsida</taxon>
        <taxon>eudicotyledons</taxon>
        <taxon>Gunneridae</taxon>
        <taxon>Pentapetalae</taxon>
        <taxon>rosids</taxon>
        <taxon>fabids</taxon>
        <taxon>Fagales</taxon>
        <taxon>Fagaceae</taxon>
        <taxon>Fagus</taxon>
    </lineage>
</organism>
<dbReference type="GO" id="GO:0008270">
    <property type="term" value="F:zinc ion binding"/>
    <property type="evidence" value="ECO:0007669"/>
    <property type="project" value="UniProtKB-KW"/>
</dbReference>
<dbReference type="PANTHER" id="PTHR46353:SF11">
    <property type="entry name" value="C2H2-TYPE DOMAIN-CONTAINING PROTEIN"/>
    <property type="match status" value="1"/>
</dbReference>
<sequence length="193" mass="21367">MAAESSTPTKLSSTNMSDKNPTSRLKLFGFPLTDQHQELPDKIEKFEEHRKFVCQFCERVFGNSQALGGHQNAHKRERQRARRTQFQSARQCLAAAPILSSHSVRSAPSIYSRGYITNSTTAAASFDLQAHANCYQSRPLLISSSCARYPSRFFVTNPLQVDANAQAFAEFSSGKLPEGEEGVDLHLKLSPSG</sequence>
<name>A0A2N9HFV3_FAGSY</name>